<dbReference type="EMBL" id="MDET01000025">
    <property type="protein sequence ID" value="OQM74623.1"/>
    <property type="molecule type" value="Genomic_DNA"/>
</dbReference>
<gene>
    <name evidence="1" type="ORF">BFN67_20885</name>
</gene>
<dbReference type="AlphaFoldDB" id="A0A1V8RNE1"/>
<evidence type="ECO:0000313" key="2">
    <source>
        <dbReference type="Proteomes" id="UP000191905"/>
    </source>
</evidence>
<proteinExistence type="predicted"/>
<accession>A0A1V8RNE1</accession>
<protein>
    <submittedName>
        <fullName evidence="1">Uncharacterized protein</fullName>
    </submittedName>
</protein>
<comment type="caution">
    <text evidence="1">The sequence shown here is derived from an EMBL/GenBank/DDBJ whole genome shotgun (WGS) entry which is preliminary data.</text>
</comment>
<evidence type="ECO:0000313" key="1">
    <source>
        <dbReference type="EMBL" id="OQM74623.1"/>
    </source>
</evidence>
<reference evidence="1 2" key="1">
    <citation type="journal article" date="2016" name="Int. J. Syst. Evol. Microbiol.">
        <title>Pseudaminobacter manganicus sp. nov., isolated from sludge of a manganese mine.</title>
        <authorList>
            <person name="Li J."/>
            <person name="Huang J."/>
            <person name="Liao S."/>
            <person name="Wang G."/>
        </authorList>
    </citation>
    <scope>NUCLEOTIDE SEQUENCE [LARGE SCALE GENOMIC DNA]</scope>
    <source>
        <strain evidence="1 2">JH-7</strain>
    </source>
</reference>
<sequence>MKVVNLSEAFTQFKYGVQQALGVAVGEGPRLLVKIQDRVNDHAAAFGRGAGYILHGTGAGAWRAVTSGVT</sequence>
<keyword evidence="2" id="KW-1185">Reference proteome</keyword>
<dbReference type="Proteomes" id="UP000191905">
    <property type="component" value="Unassembled WGS sequence"/>
</dbReference>
<organism evidence="1 2">
    <name type="scientific">Manganibacter manganicus</name>
    <dbReference type="NCBI Taxonomy" id="1873176"/>
    <lineage>
        <taxon>Bacteria</taxon>
        <taxon>Pseudomonadati</taxon>
        <taxon>Pseudomonadota</taxon>
        <taxon>Alphaproteobacteria</taxon>
        <taxon>Hyphomicrobiales</taxon>
        <taxon>Phyllobacteriaceae</taxon>
        <taxon>Manganibacter</taxon>
    </lineage>
</organism>
<name>A0A1V8RNE1_9HYPH</name>